<dbReference type="InterPro" id="IPR000719">
    <property type="entry name" value="Prot_kinase_dom"/>
</dbReference>
<dbReference type="SUPFAM" id="SSF56112">
    <property type="entry name" value="Protein kinase-like (PK-like)"/>
    <property type="match status" value="1"/>
</dbReference>
<dbReference type="SMART" id="SM00220">
    <property type="entry name" value="S_TKc"/>
    <property type="match status" value="1"/>
</dbReference>
<keyword evidence="6 9" id="KW-0067">ATP-binding</keyword>
<evidence type="ECO:0000256" key="3">
    <source>
        <dbReference type="ARBA" id="ARBA00022679"/>
    </source>
</evidence>
<evidence type="ECO:0000256" key="9">
    <source>
        <dbReference type="PROSITE-ProRule" id="PRU10141"/>
    </source>
</evidence>
<dbReference type="InterPro" id="IPR017441">
    <property type="entry name" value="Protein_kinase_ATP_BS"/>
</dbReference>
<sequence>MADHSLLNHRYQIIQPLGSGGFGETFLAEDTQMPSGRRCVIKQLKPVTDNPDIYQLVQDRFQREAAILEELGTAHQQIPTLYAYFRENDLFYLVQEWIEGQTLTDYVHRHGSMRESSVRAMLVSLLSVLEYVHSKQIVHRDIKPDNIMLRSSNLEPVLLDFGAVKETMGTVLSHSGNPTRSVVVGTPGFMASEQAIGRPIYSSDLYALGLTAIFCLTGKVPQEFSTDPLSGNLLWRSEVPTITPSFANAIEQAIQSHPDKRFSTAGEMRAALNFTSHTGTSVSRTGQPTATIISSNPNQQPPTIVSSVPVGQAATILSPAQSMSPTALQNPSTMPEWAKAVLTGGIIGSCIIVGLFVSRFWNSVADNAIDNPIAVEVQPTTTASASQTPSQSESEAESQPPKPAVQAIPSITEEKAVALVKQWLQSKSQIFAPPYSRDAARNLTTGALLTDLVKADGPITWLQNNNAYYQYGIQRVDSVERFESDENNATIELIVTEDGTLYRNGKPDPNNAYFSTSRYRYTIKKENNQLKISWYQKVD</sequence>
<evidence type="ECO:0000256" key="10">
    <source>
        <dbReference type="SAM" id="MobiDB-lite"/>
    </source>
</evidence>
<dbReference type="CDD" id="cd14014">
    <property type="entry name" value="STKc_PknB_like"/>
    <property type="match status" value="1"/>
</dbReference>
<feature type="region of interest" description="Disordered" evidence="10">
    <location>
        <begin position="380"/>
        <end position="405"/>
    </location>
</feature>
<keyword evidence="3" id="KW-0808">Transferase</keyword>
<comment type="catalytic activity">
    <reaction evidence="8">
        <text>L-seryl-[protein] + ATP = O-phospho-L-seryl-[protein] + ADP + H(+)</text>
        <dbReference type="Rhea" id="RHEA:17989"/>
        <dbReference type="Rhea" id="RHEA-COMP:9863"/>
        <dbReference type="Rhea" id="RHEA-COMP:11604"/>
        <dbReference type="ChEBI" id="CHEBI:15378"/>
        <dbReference type="ChEBI" id="CHEBI:29999"/>
        <dbReference type="ChEBI" id="CHEBI:30616"/>
        <dbReference type="ChEBI" id="CHEBI:83421"/>
        <dbReference type="ChEBI" id="CHEBI:456216"/>
        <dbReference type="EC" id="2.7.11.1"/>
    </reaction>
</comment>
<evidence type="ECO:0000313" key="12">
    <source>
        <dbReference type="EMBL" id="GCE96624.1"/>
    </source>
</evidence>
<evidence type="ECO:0000256" key="6">
    <source>
        <dbReference type="ARBA" id="ARBA00022840"/>
    </source>
</evidence>
<dbReference type="Pfam" id="PF00069">
    <property type="entry name" value="Pkinase"/>
    <property type="match status" value="1"/>
</dbReference>
<protein>
    <recommendedName>
        <fullName evidence="1">non-specific serine/threonine protein kinase</fullName>
        <ecNumber evidence="1">2.7.11.1</ecNumber>
    </recommendedName>
</protein>
<dbReference type="EC" id="2.7.11.1" evidence="1"/>
<evidence type="ECO:0000256" key="5">
    <source>
        <dbReference type="ARBA" id="ARBA00022777"/>
    </source>
</evidence>
<evidence type="ECO:0000256" key="1">
    <source>
        <dbReference type="ARBA" id="ARBA00012513"/>
    </source>
</evidence>
<dbReference type="InterPro" id="IPR011009">
    <property type="entry name" value="Kinase-like_dom_sf"/>
</dbReference>
<gene>
    <name evidence="12" type="ORF">NIES46_46960</name>
</gene>
<dbReference type="EMBL" id="BIMW01000207">
    <property type="protein sequence ID" value="GCE96624.1"/>
    <property type="molecule type" value="Genomic_DNA"/>
</dbReference>
<keyword evidence="13" id="KW-1185">Reference proteome</keyword>
<accession>A0A5M3TAU2</accession>
<proteinExistence type="predicted"/>
<evidence type="ECO:0000259" key="11">
    <source>
        <dbReference type="PROSITE" id="PS50011"/>
    </source>
</evidence>
<reference evidence="12 13" key="1">
    <citation type="journal article" date="2019" name="J Genomics">
        <title>The Draft Genome of a Hydrogen-producing Cyanobacterium, Arthrospira platensis NIES-46.</title>
        <authorList>
            <person name="Suzuki S."/>
            <person name="Yamaguchi H."/>
            <person name="Kawachi M."/>
        </authorList>
    </citation>
    <scope>NUCLEOTIDE SEQUENCE [LARGE SCALE GENOMIC DNA]</scope>
    <source>
        <strain evidence="12 13">NIES-46</strain>
    </source>
</reference>
<evidence type="ECO:0000256" key="2">
    <source>
        <dbReference type="ARBA" id="ARBA00022527"/>
    </source>
</evidence>
<evidence type="ECO:0000313" key="13">
    <source>
        <dbReference type="Proteomes" id="UP000326169"/>
    </source>
</evidence>
<feature type="domain" description="Protein kinase" evidence="11">
    <location>
        <begin position="11"/>
        <end position="275"/>
    </location>
</feature>
<dbReference type="PANTHER" id="PTHR24363">
    <property type="entry name" value="SERINE/THREONINE PROTEIN KINASE"/>
    <property type="match status" value="1"/>
</dbReference>
<dbReference type="InterPro" id="IPR008271">
    <property type="entry name" value="Ser/Thr_kinase_AS"/>
</dbReference>
<dbReference type="Pfam" id="PF13355">
    <property type="entry name" value="ARC6-like_IMS"/>
    <property type="match status" value="1"/>
</dbReference>
<comment type="catalytic activity">
    <reaction evidence="7">
        <text>L-threonyl-[protein] + ATP = O-phospho-L-threonyl-[protein] + ADP + H(+)</text>
        <dbReference type="Rhea" id="RHEA:46608"/>
        <dbReference type="Rhea" id="RHEA-COMP:11060"/>
        <dbReference type="Rhea" id="RHEA-COMP:11605"/>
        <dbReference type="ChEBI" id="CHEBI:15378"/>
        <dbReference type="ChEBI" id="CHEBI:30013"/>
        <dbReference type="ChEBI" id="CHEBI:30616"/>
        <dbReference type="ChEBI" id="CHEBI:61977"/>
        <dbReference type="ChEBI" id="CHEBI:456216"/>
        <dbReference type="EC" id="2.7.11.1"/>
    </reaction>
</comment>
<evidence type="ECO:0000256" key="8">
    <source>
        <dbReference type="ARBA" id="ARBA00048679"/>
    </source>
</evidence>
<evidence type="ECO:0000256" key="4">
    <source>
        <dbReference type="ARBA" id="ARBA00022741"/>
    </source>
</evidence>
<name>A0A5M3TAU2_LIMPL</name>
<keyword evidence="2 12" id="KW-0723">Serine/threonine-protein kinase</keyword>
<feature type="compositionally biased region" description="Low complexity" evidence="10">
    <location>
        <begin position="380"/>
        <end position="399"/>
    </location>
</feature>
<feature type="binding site" evidence="9">
    <location>
        <position position="42"/>
    </location>
    <ligand>
        <name>ATP</name>
        <dbReference type="ChEBI" id="CHEBI:30616"/>
    </ligand>
</feature>
<dbReference type="InterPro" id="IPR025344">
    <property type="entry name" value="CDP1-like_IMS"/>
</dbReference>
<dbReference type="PROSITE" id="PS00107">
    <property type="entry name" value="PROTEIN_KINASE_ATP"/>
    <property type="match status" value="1"/>
</dbReference>
<evidence type="ECO:0000256" key="7">
    <source>
        <dbReference type="ARBA" id="ARBA00047899"/>
    </source>
</evidence>
<dbReference type="PROSITE" id="PS00108">
    <property type="entry name" value="PROTEIN_KINASE_ST"/>
    <property type="match status" value="1"/>
</dbReference>
<organism evidence="12 13">
    <name type="scientific">Limnospira platensis NIES-46</name>
    <dbReference type="NCBI Taxonomy" id="1236695"/>
    <lineage>
        <taxon>Bacteria</taxon>
        <taxon>Bacillati</taxon>
        <taxon>Cyanobacteriota</taxon>
        <taxon>Cyanophyceae</taxon>
        <taxon>Oscillatoriophycideae</taxon>
        <taxon>Oscillatoriales</taxon>
        <taxon>Sirenicapillariaceae</taxon>
        <taxon>Limnospira</taxon>
    </lineage>
</organism>
<dbReference type="Proteomes" id="UP000326169">
    <property type="component" value="Unassembled WGS sequence"/>
</dbReference>
<dbReference type="RefSeq" id="WP_152088740.1">
    <property type="nucleotide sequence ID" value="NZ_BIMW01000207.1"/>
</dbReference>
<dbReference type="PROSITE" id="PS50011">
    <property type="entry name" value="PROTEIN_KINASE_DOM"/>
    <property type="match status" value="1"/>
</dbReference>
<comment type="caution">
    <text evidence="12">The sequence shown here is derived from an EMBL/GenBank/DDBJ whole genome shotgun (WGS) entry which is preliminary data.</text>
</comment>
<dbReference type="Gene3D" id="1.10.510.10">
    <property type="entry name" value="Transferase(Phosphotransferase) domain 1"/>
    <property type="match status" value="1"/>
</dbReference>
<keyword evidence="5 12" id="KW-0418">Kinase</keyword>
<keyword evidence="4 9" id="KW-0547">Nucleotide-binding</keyword>
<dbReference type="PANTHER" id="PTHR24363:SF0">
    <property type="entry name" value="SERINE_THREONINE KINASE LIKE DOMAIN CONTAINING 1"/>
    <property type="match status" value="1"/>
</dbReference>
<dbReference type="GO" id="GO:0004674">
    <property type="term" value="F:protein serine/threonine kinase activity"/>
    <property type="evidence" value="ECO:0007669"/>
    <property type="project" value="UniProtKB-KW"/>
</dbReference>
<dbReference type="GeneID" id="301685403"/>